<keyword evidence="3" id="KW-1185">Reference proteome</keyword>
<evidence type="ECO:0000313" key="3">
    <source>
        <dbReference type="Proteomes" id="UP001347796"/>
    </source>
</evidence>
<dbReference type="Proteomes" id="UP001347796">
    <property type="component" value="Unassembled WGS sequence"/>
</dbReference>
<protein>
    <submittedName>
        <fullName evidence="2">Uncharacterized protein</fullName>
    </submittedName>
</protein>
<comment type="caution">
    <text evidence="2">The sequence shown here is derived from an EMBL/GenBank/DDBJ whole genome shotgun (WGS) entry which is preliminary data.</text>
</comment>
<name>A0AAN8K722_PATCE</name>
<sequence length="177" mass="20877">MTFSEEKLPKEHPLPDIPTKKSSKSKLCQTTAVRVFSKTAQTVTVTKGPIFQTEASMNDDRYCEDMDILGLPQLKRNNPFVAVIEEYKRTIPNRNSPLEPTPFARIENILRQRYVGNDEHEYLIQTDRGTFWECAKIVRQHCRDFNLRTVPVESSNTYQWESTWKWRSKHNACRQYY</sequence>
<dbReference type="EMBL" id="JAZGQO010000005">
    <property type="protein sequence ID" value="KAK6186948.1"/>
    <property type="molecule type" value="Genomic_DNA"/>
</dbReference>
<organism evidence="2 3">
    <name type="scientific">Patella caerulea</name>
    <name type="common">Rayed Mediterranean limpet</name>
    <dbReference type="NCBI Taxonomy" id="87958"/>
    <lineage>
        <taxon>Eukaryota</taxon>
        <taxon>Metazoa</taxon>
        <taxon>Spiralia</taxon>
        <taxon>Lophotrochozoa</taxon>
        <taxon>Mollusca</taxon>
        <taxon>Gastropoda</taxon>
        <taxon>Patellogastropoda</taxon>
        <taxon>Patelloidea</taxon>
        <taxon>Patellidae</taxon>
        <taxon>Patella</taxon>
    </lineage>
</organism>
<gene>
    <name evidence="2" type="ORF">SNE40_006204</name>
</gene>
<reference evidence="2 3" key="1">
    <citation type="submission" date="2024-01" db="EMBL/GenBank/DDBJ databases">
        <title>The genome of the rayed Mediterranean limpet Patella caerulea (Linnaeus, 1758).</title>
        <authorList>
            <person name="Anh-Thu Weber A."/>
            <person name="Halstead-Nussloch G."/>
        </authorList>
    </citation>
    <scope>NUCLEOTIDE SEQUENCE [LARGE SCALE GENOMIC DNA]</scope>
    <source>
        <strain evidence="2">AATW-2023a</strain>
        <tissue evidence="2">Whole specimen</tissue>
    </source>
</reference>
<dbReference type="AlphaFoldDB" id="A0AAN8K722"/>
<evidence type="ECO:0000313" key="2">
    <source>
        <dbReference type="EMBL" id="KAK6186948.1"/>
    </source>
</evidence>
<feature type="region of interest" description="Disordered" evidence="1">
    <location>
        <begin position="1"/>
        <end position="23"/>
    </location>
</feature>
<accession>A0AAN8K722</accession>
<evidence type="ECO:0000256" key="1">
    <source>
        <dbReference type="SAM" id="MobiDB-lite"/>
    </source>
</evidence>
<proteinExistence type="predicted"/>
<feature type="compositionally biased region" description="Basic and acidic residues" evidence="1">
    <location>
        <begin position="1"/>
        <end position="14"/>
    </location>
</feature>